<evidence type="ECO:0000313" key="3">
    <source>
        <dbReference type="Proteomes" id="UP000051913"/>
    </source>
</evidence>
<feature type="transmembrane region" description="Helical" evidence="1">
    <location>
        <begin position="30"/>
        <end position="55"/>
    </location>
</feature>
<comment type="caution">
    <text evidence="2">The sequence shown here is derived from an EMBL/GenBank/DDBJ whole genome shotgun (WGS) entry which is preliminary data.</text>
</comment>
<name>A0A0R3L5F2_9BRAD</name>
<evidence type="ECO:0000256" key="1">
    <source>
        <dbReference type="SAM" id="Phobius"/>
    </source>
</evidence>
<reference evidence="2 3" key="1">
    <citation type="submission" date="2014-03" db="EMBL/GenBank/DDBJ databases">
        <title>Bradyrhizobium valentinum sp. nov., isolated from effective nodules of Lupinus mariae-josephae, a lupine endemic of basic-lime soils in Eastern Spain.</title>
        <authorList>
            <person name="Duran D."/>
            <person name="Rey L."/>
            <person name="Navarro A."/>
            <person name="Busquets A."/>
            <person name="Imperial J."/>
            <person name="Ruiz-Argueso T."/>
        </authorList>
    </citation>
    <scope>NUCLEOTIDE SEQUENCE [LARGE SCALE GENOMIC DNA]</scope>
    <source>
        <strain evidence="2 3">LmjM3</strain>
    </source>
</reference>
<accession>A0A0R3L5F2</accession>
<keyword evidence="1" id="KW-1133">Transmembrane helix</keyword>
<dbReference type="Proteomes" id="UP000051913">
    <property type="component" value="Unassembled WGS sequence"/>
</dbReference>
<sequence>MNDDQRSEKSDIELQGSSTRFTGVRTGRKVAIWLLATMIVLAMLAWLAFLGWGMITLWQWVFDHSKNLWTTYV</sequence>
<proteinExistence type="predicted"/>
<organism evidence="2 3">
    <name type="scientific">Bradyrhizobium valentinum</name>
    <dbReference type="NCBI Taxonomy" id="1518501"/>
    <lineage>
        <taxon>Bacteria</taxon>
        <taxon>Pseudomonadati</taxon>
        <taxon>Pseudomonadota</taxon>
        <taxon>Alphaproteobacteria</taxon>
        <taxon>Hyphomicrobiales</taxon>
        <taxon>Nitrobacteraceae</taxon>
        <taxon>Bradyrhizobium</taxon>
    </lineage>
</organism>
<dbReference type="AlphaFoldDB" id="A0A0R3L5F2"/>
<protein>
    <submittedName>
        <fullName evidence="2">Uncharacterized protein</fullName>
    </submittedName>
</protein>
<dbReference type="EMBL" id="LLXX01000143">
    <property type="protein sequence ID" value="KRR03137.1"/>
    <property type="molecule type" value="Genomic_DNA"/>
</dbReference>
<keyword evidence="3" id="KW-1185">Reference proteome</keyword>
<gene>
    <name evidence="2" type="ORF">CP49_04105</name>
</gene>
<keyword evidence="1" id="KW-0812">Transmembrane</keyword>
<keyword evidence="1" id="KW-0472">Membrane</keyword>
<evidence type="ECO:0000313" key="2">
    <source>
        <dbReference type="EMBL" id="KRR03137.1"/>
    </source>
</evidence>